<feature type="transmembrane region" description="Helical" evidence="7">
    <location>
        <begin position="270"/>
        <end position="289"/>
    </location>
</feature>
<dbReference type="PANTHER" id="PTHR34220">
    <property type="entry name" value="SENSOR HISTIDINE KINASE YPDA"/>
    <property type="match status" value="1"/>
</dbReference>
<proteinExistence type="predicted"/>
<dbReference type="Gene3D" id="3.30.565.10">
    <property type="entry name" value="Histidine kinase-like ATPase, C-terminal domain"/>
    <property type="match status" value="1"/>
</dbReference>
<evidence type="ECO:0000256" key="2">
    <source>
        <dbReference type="ARBA" id="ARBA00022475"/>
    </source>
</evidence>
<comment type="subcellular location">
    <subcellularLocation>
        <location evidence="1">Cell membrane</location>
        <topology evidence="1">Multi-pass membrane protein</topology>
    </subcellularLocation>
</comment>
<dbReference type="PROSITE" id="PS50885">
    <property type="entry name" value="HAMP"/>
    <property type="match status" value="1"/>
</dbReference>
<dbReference type="InterPro" id="IPR003660">
    <property type="entry name" value="HAMP_dom"/>
</dbReference>
<keyword evidence="6 7" id="KW-0472">Membrane</keyword>
<dbReference type="Gene3D" id="6.10.340.10">
    <property type="match status" value="1"/>
</dbReference>
<keyword evidence="4" id="KW-0808">Transferase</keyword>
<dbReference type="Pfam" id="PF00672">
    <property type="entry name" value="HAMP"/>
    <property type="match status" value="1"/>
</dbReference>
<keyword evidence="7" id="KW-0812">Transmembrane</keyword>
<dbReference type="SUPFAM" id="SSF55874">
    <property type="entry name" value="ATPase domain of HSP90 chaperone/DNA topoisomerase II/histidine kinase"/>
    <property type="match status" value="1"/>
</dbReference>
<name>A0ABU6GJE8_9BACL</name>
<dbReference type="InterPro" id="IPR036890">
    <property type="entry name" value="HATPase_C_sf"/>
</dbReference>
<sequence length="565" mass="66239">MKFIHRLSSKSIRFKLIAGFLLIVIPLQLLLIFDNYYAMKVVREQVANSNRHLAALYMDQIDRNLEEIDKYLRTMVAFENDLIVLDMPAEVNMDEYFLAKINLFNKLERDIHTYKEMDYLFVYSSVNDELLTNQPAEETMTQLKTIRQGMIQMLKERKGLQKQAFEKWFPYNMNEEYYIVKIQKIGNVYVGGWVKASKLMIPLSLLDIKPEGKSVLVTETLKPMSGNDTPIDNSNDYLQVSTHSKQGNFSLLFLIPYSVILEHLPLLQRLWYLLILGALIILPIFYIFLRHIILLPINRIVKVMRRVRDGNLEQRVEQYPVSYEFELMNDVFNSMVSEIKALKITVYEEQLLIQKAELKHLQLQINPHFFLNALNTIYNLAQFQNYQLIQDMSEHLINYMRFMFQNNLKFVKLEEEIAHTRNYLQIQALRFEDGFTYQINGDESLSQALIPPLIIQTFVENTIKHAVTMDEPIRLKVDIELSGDQESYLCIVIQDTGKGFSEKALSEWQSEDELAHGYNGHIGIWNSRRRLRLIYEDKAKLILSNHPDGGARVVLWLPFVLEDNS</sequence>
<dbReference type="GO" id="GO:0016301">
    <property type="term" value="F:kinase activity"/>
    <property type="evidence" value="ECO:0007669"/>
    <property type="project" value="UniProtKB-KW"/>
</dbReference>
<dbReference type="Pfam" id="PF06580">
    <property type="entry name" value="His_kinase"/>
    <property type="match status" value="1"/>
</dbReference>
<feature type="domain" description="HAMP" evidence="8">
    <location>
        <begin position="291"/>
        <end position="344"/>
    </location>
</feature>
<dbReference type="InterPro" id="IPR050640">
    <property type="entry name" value="Bact_2-comp_sensor_kinase"/>
</dbReference>
<keyword evidence="7" id="KW-1133">Transmembrane helix</keyword>
<keyword evidence="2" id="KW-1003">Cell membrane</keyword>
<protein>
    <submittedName>
        <fullName evidence="9">Histidine kinase</fullName>
    </submittedName>
</protein>
<evidence type="ECO:0000256" key="4">
    <source>
        <dbReference type="ARBA" id="ARBA00022679"/>
    </source>
</evidence>
<dbReference type="EMBL" id="JARLKZ010000001">
    <property type="protein sequence ID" value="MEC0238361.1"/>
    <property type="molecule type" value="Genomic_DNA"/>
</dbReference>
<evidence type="ECO:0000256" key="7">
    <source>
        <dbReference type="SAM" id="Phobius"/>
    </source>
</evidence>
<dbReference type="SUPFAM" id="SSF158472">
    <property type="entry name" value="HAMP domain-like"/>
    <property type="match status" value="1"/>
</dbReference>
<dbReference type="Pfam" id="PF02518">
    <property type="entry name" value="HATPase_c"/>
    <property type="match status" value="1"/>
</dbReference>
<dbReference type="SMART" id="SM00304">
    <property type="entry name" value="HAMP"/>
    <property type="match status" value="1"/>
</dbReference>
<reference evidence="9 10" key="1">
    <citation type="submission" date="2023-03" db="EMBL/GenBank/DDBJ databases">
        <title>Bacillus Genome Sequencing.</title>
        <authorList>
            <person name="Dunlap C."/>
        </authorList>
    </citation>
    <scope>NUCLEOTIDE SEQUENCE [LARGE SCALE GENOMIC DNA]</scope>
    <source>
        <strain evidence="9 10">BD-525</strain>
    </source>
</reference>
<dbReference type="InterPro" id="IPR003594">
    <property type="entry name" value="HATPase_dom"/>
</dbReference>
<comment type="caution">
    <text evidence="9">The sequence shown here is derived from an EMBL/GenBank/DDBJ whole genome shotgun (WGS) entry which is preliminary data.</text>
</comment>
<evidence type="ECO:0000256" key="3">
    <source>
        <dbReference type="ARBA" id="ARBA00022553"/>
    </source>
</evidence>
<keyword evidence="3" id="KW-0597">Phosphoprotein</keyword>
<evidence type="ECO:0000313" key="9">
    <source>
        <dbReference type="EMBL" id="MEC0238361.1"/>
    </source>
</evidence>
<evidence type="ECO:0000313" key="10">
    <source>
        <dbReference type="Proteomes" id="UP001344632"/>
    </source>
</evidence>
<accession>A0ABU6GJE8</accession>
<evidence type="ECO:0000256" key="1">
    <source>
        <dbReference type="ARBA" id="ARBA00004651"/>
    </source>
</evidence>
<dbReference type="PANTHER" id="PTHR34220:SF7">
    <property type="entry name" value="SENSOR HISTIDINE KINASE YPDA"/>
    <property type="match status" value="1"/>
</dbReference>
<gene>
    <name evidence="9" type="ORF">P4H66_00555</name>
</gene>
<keyword evidence="5 9" id="KW-0418">Kinase</keyword>
<dbReference type="CDD" id="cd06225">
    <property type="entry name" value="HAMP"/>
    <property type="match status" value="1"/>
</dbReference>
<keyword evidence="10" id="KW-1185">Reference proteome</keyword>
<organism evidence="9 10">
    <name type="scientific">Paenibacillus dokdonensis</name>
    <dbReference type="NCBI Taxonomy" id="2567944"/>
    <lineage>
        <taxon>Bacteria</taxon>
        <taxon>Bacillati</taxon>
        <taxon>Bacillota</taxon>
        <taxon>Bacilli</taxon>
        <taxon>Bacillales</taxon>
        <taxon>Paenibacillaceae</taxon>
        <taxon>Paenibacillus</taxon>
    </lineage>
</organism>
<evidence type="ECO:0000259" key="8">
    <source>
        <dbReference type="PROSITE" id="PS50885"/>
    </source>
</evidence>
<dbReference type="InterPro" id="IPR010559">
    <property type="entry name" value="Sig_transdc_His_kin_internal"/>
</dbReference>
<evidence type="ECO:0000256" key="5">
    <source>
        <dbReference type="ARBA" id="ARBA00022777"/>
    </source>
</evidence>
<feature type="transmembrane region" description="Helical" evidence="7">
    <location>
        <begin position="12"/>
        <end position="33"/>
    </location>
</feature>
<evidence type="ECO:0000256" key="6">
    <source>
        <dbReference type="ARBA" id="ARBA00023136"/>
    </source>
</evidence>
<dbReference type="RefSeq" id="WP_326084845.1">
    <property type="nucleotide sequence ID" value="NZ_JARLKZ010000001.1"/>
</dbReference>
<dbReference type="Proteomes" id="UP001344632">
    <property type="component" value="Unassembled WGS sequence"/>
</dbReference>